<dbReference type="OrthoDB" id="61815at2759"/>
<keyword evidence="3" id="KW-1185">Reference proteome</keyword>
<gene>
    <name evidence="2" type="ORF">POSPLADRAFT_1051440</name>
</gene>
<dbReference type="EMBL" id="KZ110591">
    <property type="protein sequence ID" value="OSX67290.1"/>
    <property type="molecule type" value="Genomic_DNA"/>
</dbReference>
<dbReference type="RefSeq" id="XP_024344084.1">
    <property type="nucleotide sequence ID" value="XM_024480170.1"/>
</dbReference>
<dbReference type="AlphaFoldDB" id="A0A1X6NFJ0"/>
<feature type="region of interest" description="Disordered" evidence="1">
    <location>
        <begin position="1"/>
        <end position="57"/>
    </location>
</feature>
<feature type="compositionally biased region" description="Basic residues" evidence="1">
    <location>
        <begin position="1"/>
        <end position="13"/>
    </location>
</feature>
<organism evidence="2 3">
    <name type="scientific">Postia placenta MAD-698-R-SB12</name>
    <dbReference type="NCBI Taxonomy" id="670580"/>
    <lineage>
        <taxon>Eukaryota</taxon>
        <taxon>Fungi</taxon>
        <taxon>Dikarya</taxon>
        <taxon>Basidiomycota</taxon>
        <taxon>Agaricomycotina</taxon>
        <taxon>Agaricomycetes</taxon>
        <taxon>Polyporales</taxon>
        <taxon>Adustoporiaceae</taxon>
        <taxon>Rhodonia</taxon>
    </lineage>
</organism>
<sequence length="113" mass="12705">MPRRIPFSPKKKRDQILGKRAQKRGDTELAPDPHDPGRARKGTKKSTRAAGSSRRLQSSFVKLPTPFLEHTRVLASTLPLGRPISTDAAVLQEHWDPLEGAPPLTCPKRPRWR</sequence>
<accession>A0A1X6NFJ0</accession>
<proteinExistence type="predicted"/>
<evidence type="ECO:0000313" key="2">
    <source>
        <dbReference type="EMBL" id="OSX67290.1"/>
    </source>
</evidence>
<feature type="non-terminal residue" evidence="2">
    <location>
        <position position="113"/>
    </location>
</feature>
<name>A0A1X6NFJ0_9APHY</name>
<protein>
    <submittedName>
        <fullName evidence="2">Uncharacterized protein</fullName>
    </submittedName>
</protein>
<reference evidence="2 3" key="1">
    <citation type="submission" date="2017-04" db="EMBL/GenBank/DDBJ databases">
        <title>Genome Sequence of the Model Brown-Rot Fungus Postia placenta SB12.</title>
        <authorList>
            <consortium name="DOE Joint Genome Institute"/>
            <person name="Gaskell J."/>
            <person name="Kersten P."/>
            <person name="Larrondo L.F."/>
            <person name="Canessa P."/>
            <person name="Martinez D."/>
            <person name="Hibbett D."/>
            <person name="Schmoll M."/>
            <person name="Kubicek C.P."/>
            <person name="Martinez A.T."/>
            <person name="Yadav J."/>
            <person name="Master E."/>
            <person name="Magnuson J.K."/>
            <person name="James T."/>
            <person name="Yaver D."/>
            <person name="Berka R."/>
            <person name="Labutti K."/>
            <person name="Lipzen A."/>
            <person name="Aerts A."/>
            <person name="Barry K."/>
            <person name="Henrissat B."/>
            <person name="Blanchette R."/>
            <person name="Grigoriev I."/>
            <person name="Cullen D."/>
        </authorList>
    </citation>
    <scope>NUCLEOTIDE SEQUENCE [LARGE SCALE GENOMIC DNA]</scope>
    <source>
        <strain evidence="2 3">MAD-698-R-SB12</strain>
    </source>
</reference>
<evidence type="ECO:0000313" key="3">
    <source>
        <dbReference type="Proteomes" id="UP000194127"/>
    </source>
</evidence>
<evidence type="ECO:0000256" key="1">
    <source>
        <dbReference type="SAM" id="MobiDB-lite"/>
    </source>
</evidence>
<dbReference type="Proteomes" id="UP000194127">
    <property type="component" value="Unassembled WGS sequence"/>
</dbReference>
<dbReference type="STRING" id="670580.A0A1X6NFJ0"/>
<dbReference type="GeneID" id="36325120"/>
<feature type="compositionally biased region" description="Basic and acidic residues" evidence="1">
    <location>
        <begin position="23"/>
        <end position="38"/>
    </location>
</feature>